<evidence type="ECO:0000259" key="3">
    <source>
        <dbReference type="Pfam" id="PF23393"/>
    </source>
</evidence>
<dbReference type="InterPro" id="IPR011047">
    <property type="entry name" value="Quinoprotein_ADH-like_sf"/>
</dbReference>
<feature type="compositionally biased region" description="Basic and acidic residues" evidence="1">
    <location>
        <begin position="547"/>
        <end position="564"/>
    </location>
</feature>
<feature type="compositionally biased region" description="Polar residues" evidence="1">
    <location>
        <begin position="654"/>
        <end position="668"/>
    </location>
</feature>
<dbReference type="InterPro" id="IPR055441">
    <property type="entry name" value="Beta-prop_WDR90_POC16_2nd"/>
</dbReference>
<keyword evidence="5" id="KW-1185">Reference proteome</keyword>
<dbReference type="PANTHER" id="PTHR13720">
    <property type="entry name" value="WD-40 REPEAT PROTEIN"/>
    <property type="match status" value="1"/>
</dbReference>
<dbReference type="GO" id="GO:0005814">
    <property type="term" value="C:centriole"/>
    <property type="evidence" value="ECO:0007669"/>
    <property type="project" value="TreeGrafter"/>
</dbReference>
<feature type="non-terminal residue" evidence="4">
    <location>
        <position position="1"/>
    </location>
</feature>
<dbReference type="Pfam" id="PF23393">
    <property type="entry name" value="Beta-prop_WDR90_POC16_2nd"/>
    <property type="match status" value="1"/>
</dbReference>
<accession>A0A6S7IUV0</accession>
<dbReference type="InterPro" id="IPR015943">
    <property type="entry name" value="WD40/YVTN_repeat-like_dom_sf"/>
</dbReference>
<dbReference type="PROSITE" id="PS00678">
    <property type="entry name" value="WD_REPEATS_1"/>
    <property type="match status" value="1"/>
</dbReference>
<feature type="domain" description="WDR90 4th beta-propeller" evidence="2">
    <location>
        <begin position="1038"/>
        <end position="1333"/>
    </location>
</feature>
<dbReference type="SUPFAM" id="SSF50998">
    <property type="entry name" value="Quinoprotein alcohol dehydrogenase-like"/>
    <property type="match status" value="1"/>
</dbReference>
<dbReference type="PROSITE" id="PS50294">
    <property type="entry name" value="WD_REPEATS_REGION"/>
    <property type="match status" value="2"/>
</dbReference>
<dbReference type="Gene3D" id="2.130.10.10">
    <property type="entry name" value="YVTN repeat-like/Quinoprotein amine dehydrogenase"/>
    <property type="match status" value="6"/>
</dbReference>
<evidence type="ECO:0000313" key="4">
    <source>
        <dbReference type="EMBL" id="CAB4009362.1"/>
    </source>
</evidence>
<dbReference type="GO" id="GO:0005929">
    <property type="term" value="C:cilium"/>
    <property type="evidence" value="ECO:0007669"/>
    <property type="project" value="UniProtKB-ARBA"/>
</dbReference>
<evidence type="ECO:0000256" key="1">
    <source>
        <dbReference type="SAM" id="MobiDB-lite"/>
    </source>
</evidence>
<feature type="region of interest" description="Disordered" evidence="1">
    <location>
        <begin position="654"/>
        <end position="673"/>
    </location>
</feature>
<dbReference type="InterPro" id="IPR019775">
    <property type="entry name" value="WD40_repeat_CS"/>
</dbReference>
<comment type="caution">
    <text evidence="4">The sequence shown here is derived from an EMBL/GenBank/DDBJ whole genome shotgun (WGS) entry which is preliminary data.</text>
</comment>
<feature type="region of interest" description="Disordered" evidence="1">
    <location>
        <begin position="545"/>
        <end position="608"/>
    </location>
</feature>
<name>A0A6S7IUV0_PARCT</name>
<dbReference type="Pfam" id="PF23342">
    <property type="entry name" value="WDR90_beta-prop_4th"/>
    <property type="match status" value="1"/>
</dbReference>
<sequence length="1569" mass="173279">FSNSGGVLCGSGKDSHGKQMVVVWDTSRCGKSGEVSVIAKAHTDVDISRIKIAPFDDTRMISCGRDNIRFWRVRHASLRSCPVDLGSHHSIEFTDFCFGHETVDGNNKKQRVIYISSKLGTVFEINYELIVVHKVRRLLPTGSRQDIVEVTSEFGIGINCLSVNEAFCVTGSDDGYLRLWPLDFSGVVLEAEHDGPVSALDINTDGLSVLAATLTGNIGILDISTRSYKTLMRSHTEQILSCSFDSSRRCLVTVSDDETIRVWDLDTLCQLYDFRAANEKPCAVTYHPHQQVFACGFRNGAVRVFNIATASMLAEHKEHKGTVTGLAFSPNGEHMYTAGSHGILVLYEGSTEDFSVQRMLVNSVARGDHFAPDVLTVSDDSQRLAIIGPSEYVITVMDTRTLDEVLRIDITTMNPENGSNNVDSAVRLCYAPASLRQLLVVTAGCRLLKLDAYTGQLLSEITNIHRSKCSSLDPFSTGHFLATAGDKVIKIWDYHMRMDLNFQVFIGHSEAIVKVCFTPDLLGLVSIGEAIFIWDFLGDGRVPLEPGGREQPTKYISDEPDKNVRVSGNMTLNQNAIGESEHRPRPPVTATQIPSRPRPSPSPTKLGQTLVTSPVKQFDMMDSLNPLVTNGVTAPQNTPERKQMDEVNSKLSINHTSQSDTGHPSPTVSKHFKRCKSSTALPERKYSAPPSQAGLILQAVLDYNGDGRGNLCWHPETGLFVYTSGCVIIIEDLHDGKQRHLLRHVEEISTLALQHDVQVLASASGSSDMVASRICIWDVQSGTCKKVLTYHAYEVVCLAYSRDDRFLISVGDYRECSVVIWGTKDYNVLTSSYTKSPIHNLSWDPYTMNEFVSVGQDGNVLFWLLDETRGSFNLNVCEAKVPDDLLYATKEEDSMVHFTCACYAGDSILYVGNSAGILSAWDTRQNKCFMHWEADDSEIDIIVCHRGSLITGSSSGHLRLWSVVGVGEMRLPGENNVLSQDGLVIEDEMSLDAGVVSASFDASLEMGIVGTVGGTLWYINWTERTSIRLVSSHTQKINSLMVSGPDDKYFATCSDDGSLRVWTADELEQTLQFQVMDQRCNCVSFCPTPQPEPTKSLTSDGQILATVHPHEKPAEKPLRPSHCVAGYDDGTVRLFDLGRVEMIMKIHPHAGAVTAITFSAYGRVFMSGGVDGVVAISSPATGLTVRLIQDHKGAPITDMDIAPEKDHHPSFSSPRLWLIASADRRVSVWSTDWSKDFCELVDWLTFPAPNIAPDGTALKKDDASSYSRLPPSLARFSPSEPDIIVYTGYGLRKQIQFYSLSQRKVFRTISLTQWASCLEISPKGHLIAIGTKDTQRYPIVYISVQKPGIIMFKKIKKLNITSAIGMGITSSALKVEEKTPLFYNGAKICEKNDKAQETFRLYYISQSDVYEAVLYNPDERTVCLSVFRIEDERKAKDMFRQLCERLTPFYQSSSRCYKTATLQSLLNCLEEHPDMELAVVARTTGLTECLKHEKIAASAKAVDATDAGNTETSLLQATKFGFKGKMENFVSKAGATSLTKGDEKGNTAVHYAVGQPELLDKILLRATEL</sequence>
<proteinExistence type="predicted"/>
<feature type="non-terminal residue" evidence="4">
    <location>
        <position position="1569"/>
    </location>
</feature>
<dbReference type="Proteomes" id="UP001152795">
    <property type="component" value="Unassembled WGS sequence"/>
</dbReference>
<dbReference type="InterPro" id="IPR011041">
    <property type="entry name" value="Quinoprot_gluc/sorb_DH_b-prop"/>
</dbReference>
<dbReference type="FunFam" id="2.130.10.10:FF:000522">
    <property type="entry name" value="WD repeat domain 90"/>
    <property type="match status" value="1"/>
</dbReference>
<dbReference type="PROSITE" id="PS50082">
    <property type="entry name" value="WD_REPEATS_2"/>
    <property type="match status" value="2"/>
</dbReference>
<dbReference type="InterPro" id="IPR036322">
    <property type="entry name" value="WD40_repeat_dom_sf"/>
</dbReference>
<dbReference type="EMBL" id="CACRXK020006429">
    <property type="protein sequence ID" value="CAB4009362.1"/>
    <property type="molecule type" value="Genomic_DNA"/>
</dbReference>
<dbReference type="InterPro" id="IPR001680">
    <property type="entry name" value="WD40_rpt"/>
</dbReference>
<gene>
    <name evidence="4" type="ORF">PACLA_8A038496</name>
</gene>
<reference evidence="4" key="1">
    <citation type="submission" date="2020-04" db="EMBL/GenBank/DDBJ databases">
        <authorList>
            <person name="Alioto T."/>
            <person name="Alioto T."/>
            <person name="Gomez Garrido J."/>
        </authorList>
    </citation>
    <scope>NUCLEOTIDE SEQUENCE</scope>
    <source>
        <strain evidence="4">A484AB</strain>
    </source>
</reference>
<evidence type="ECO:0000259" key="2">
    <source>
        <dbReference type="Pfam" id="PF23342"/>
    </source>
</evidence>
<dbReference type="OrthoDB" id="6252103at2759"/>
<dbReference type="SMART" id="SM00320">
    <property type="entry name" value="WD40"/>
    <property type="match status" value="17"/>
</dbReference>
<feature type="domain" description="WDR90/POC16 second beta-propeller" evidence="3">
    <location>
        <begin position="243"/>
        <end position="535"/>
    </location>
</feature>
<dbReference type="SUPFAM" id="SSF50978">
    <property type="entry name" value="WD40 repeat-like"/>
    <property type="match status" value="3"/>
</dbReference>
<organism evidence="4 5">
    <name type="scientific">Paramuricea clavata</name>
    <name type="common">Red gorgonian</name>
    <name type="synonym">Violescent sea-whip</name>
    <dbReference type="NCBI Taxonomy" id="317549"/>
    <lineage>
        <taxon>Eukaryota</taxon>
        <taxon>Metazoa</taxon>
        <taxon>Cnidaria</taxon>
        <taxon>Anthozoa</taxon>
        <taxon>Octocorallia</taxon>
        <taxon>Malacalcyonacea</taxon>
        <taxon>Plexauridae</taxon>
        <taxon>Paramuricea</taxon>
    </lineage>
</organism>
<dbReference type="InterPro" id="IPR055440">
    <property type="entry name" value="Beta-prop_WDR90_4th"/>
</dbReference>
<evidence type="ECO:0000313" key="5">
    <source>
        <dbReference type="Proteomes" id="UP001152795"/>
    </source>
</evidence>
<dbReference type="Pfam" id="PF00400">
    <property type="entry name" value="WD40"/>
    <property type="match status" value="2"/>
</dbReference>
<feature type="compositionally biased region" description="Polar residues" evidence="1">
    <location>
        <begin position="566"/>
        <end position="577"/>
    </location>
</feature>
<dbReference type="PANTHER" id="PTHR13720:SF24">
    <property type="entry name" value="WD REPEAT-CONTAINING PROTEIN 90"/>
    <property type="match status" value="1"/>
</dbReference>
<dbReference type="SUPFAM" id="SSF50952">
    <property type="entry name" value="Soluble quinoprotein glucose dehydrogenase"/>
    <property type="match status" value="1"/>
</dbReference>
<protein>
    <submittedName>
        <fullName evidence="4">WD repeat-containing 90</fullName>
    </submittedName>
</protein>
<dbReference type="InterPro" id="IPR050630">
    <property type="entry name" value="WD_repeat_EMAP"/>
</dbReference>